<dbReference type="RefSeq" id="WP_072780483.1">
    <property type="nucleotide sequence ID" value="NZ_CP045292.1"/>
</dbReference>
<name>A0A1M6BQJ9_9FLAO</name>
<evidence type="ECO:0000313" key="3">
    <source>
        <dbReference type="Proteomes" id="UP000184232"/>
    </source>
</evidence>
<dbReference type="EMBL" id="FQZH01000001">
    <property type="protein sequence ID" value="SHI50843.1"/>
    <property type="molecule type" value="Genomic_DNA"/>
</dbReference>
<evidence type="ECO:0000313" key="2">
    <source>
        <dbReference type="EMBL" id="SHI50843.1"/>
    </source>
</evidence>
<dbReference type="AlphaFoldDB" id="A0A1M6BQJ9"/>
<reference evidence="2 3" key="1">
    <citation type="submission" date="2016-11" db="EMBL/GenBank/DDBJ databases">
        <authorList>
            <person name="Jaros S."/>
            <person name="Januszkiewicz K."/>
            <person name="Wedrychowicz H."/>
        </authorList>
    </citation>
    <scope>NUCLEOTIDE SEQUENCE [LARGE SCALE GENOMIC DNA]</scope>
    <source>
        <strain evidence="2 3">DSM 22807</strain>
    </source>
</reference>
<accession>A0A1M6BQJ9</accession>
<evidence type="ECO:0000256" key="1">
    <source>
        <dbReference type="SAM" id="SignalP"/>
    </source>
</evidence>
<evidence type="ECO:0008006" key="4">
    <source>
        <dbReference type="Google" id="ProtNLM"/>
    </source>
</evidence>
<dbReference type="OrthoDB" id="1339830at2"/>
<proteinExistence type="predicted"/>
<feature type="chain" id="PRO_5012251864" description="Outer membrane protein beta-barrel domain-containing protein" evidence="1">
    <location>
        <begin position="24"/>
        <end position="200"/>
    </location>
</feature>
<organism evidence="2 3">
    <name type="scientific">Flavobacterium haoranii</name>
    <dbReference type="NCBI Taxonomy" id="683124"/>
    <lineage>
        <taxon>Bacteria</taxon>
        <taxon>Pseudomonadati</taxon>
        <taxon>Bacteroidota</taxon>
        <taxon>Flavobacteriia</taxon>
        <taxon>Flavobacteriales</taxon>
        <taxon>Flavobacteriaceae</taxon>
        <taxon>Flavobacterium</taxon>
    </lineage>
</organism>
<keyword evidence="1" id="KW-0732">Signal</keyword>
<protein>
    <recommendedName>
        <fullName evidence="4">Outer membrane protein beta-barrel domain-containing protein</fullName>
    </recommendedName>
</protein>
<sequence>MKFNFVKKALIAFSFITTSFVSAQEYGVELNYGLNGVFEPSINEVSHFGGGFFYNFDETYGAKIDFGSDKYRVNNELFGKETGVNSTRVSLQGTANVSTIFSRASSYDFFNLIAHAGAGYTRISSTEGGKADNVVNIIGGLTPRFRVTDNFFLTLDTSVIFNISQHYNFDGSLSYIDTVNSFTGITYNVSAGIVYKISSF</sequence>
<keyword evidence="3" id="KW-1185">Reference proteome</keyword>
<dbReference type="Proteomes" id="UP000184232">
    <property type="component" value="Unassembled WGS sequence"/>
</dbReference>
<gene>
    <name evidence="2" type="ORF">SAMN05444337_0170</name>
</gene>
<feature type="signal peptide" evidence="1">
    <location>
        <begin position="1"/>
        <end position="23"/>
    </location>
</feature>
<dbReference type="STRING" id="683124.SAMN05444337_0170"/>